<evidence type="ECO:0000256" key="3">
    <source>
        <dbReference type="ARBA" id="ARBA00022691"/>
    </source>
</evidence>
<dbReference type="GO" id="GO:0070475">
    <property type="term" value="P:rRNA base methylation"/>
    <property type="evidence" value="ECO:0007669"/>
    <property type="project" value="TreeGrafter"/>
</dbReference>
<organism evidence="7 8">
    <name type="scientific">Candidatus Eisenbergiella intestinigallinarum</name>
    <dbReference type="NCBI Taxonomy" id="2838549"/>
    <lineage>
        <taxon>Bacteria</taxon>
        <taxon>Bacillati</taxon>
        <taxon>Bacillota</taxon>
        <taxon>Clostridia</taxon>
        <taxon>Lachnospirales</taxon>
        <taxon>Lachnospiraceae</taxon>
        <taxon>Eisenbergiella</taxon>
    </lineage>
</organism>
<keyword evidence="3 4" id="KW-0949">S-adenosyl-L-methionine</keyword>
<evidence type="ECO:0000313" key="8">
    <source>
        <dbReference type="Proteomes" id="UP000823922"/>
    </source>
</evidence>
<evidence type="ECO:0000256" key="5">
    <source>
        <dbReference type="PROSITE-ProRule" id="PRU10015"/>
    </source>
</evidence>
<evidence type="ECO:0000313" key="7">
    <source>
        <dbReference type="EMBL" id="HJC88921.1"/>
    </source>
</evidence>
<feature type="active site" evidence="5">
    <location>
        <position position="389"/>
    </location>
</feature>
<dbReference type="SUPFAM" id="SSF53335">
    <property type="entry name" value="S-adenosyl-L-methionine-dependent methyltransferases"/>
    <property type="match status" value="1"/>
</dbReference>
<name>A0A9D2QK10_9FIRM</name>
<dbReference type="GO" id="GO:0070041">
    <property type="term" value="F:rRNA (uridine-C5-)-methyltransferase activity"/>
    <property type="evidence" value="ECO:0007669"/>
    <property type="project" value="TreeGrafter"/>
</dbReference>
<comment type="caution">
    <text evidence="7">The sequence shown here is derived from an EMBL/GenBank/DDBJ whole genome shotgun (WGS) entry which is preliminary data.</text>
</comment>
<dbReference type="NCBIfam" id="TIGR00479">
    <property type="entry name" value="rumA"/>
    <property type="match status" value="1"/>
</dbReference>
<dbReference type="EMBL" id="DWVS01000334">
    <property type="protein sequence ID" value="HJC88921.1"/>
    <property type="molecule type" value="Genomic_DNA"/>
</dbReference>
<dbReference type="EC" id="2.1.1.190" evidence="7"/>
<dbReference type="Gene3D" id="2.40.50.1070">
    <property type="match status" value="1"/>
</dbReference>
<feature type="binding site" evidence="4">
    <location>
        <position position="259"/>
    </location>
    <ligand>
        <name>S-adenosyl-L-methionine</name>
        <dbReference type="ChEBI" id="CHEBI:59789"/>
    </ligand>
</feature>
<sequence>MRNRKLSGAHFFIKSTTKCGRKRMSGTGKRKEKNGTENGVRKRGLEQNRCVNQKRCGSCRYLSLTYEQQLAKKEEYVRKSLEKGLVKRVMPVIGMDDPYHYRNKVTAVFARDRKGNPVSGVYEGGTHHVLPVEECLIEDALADKIIGTIRGMLKSFKIWIYDEDTRRGLLRYVLVRRGFTTGQVMVVLVTASPVFPSKKNFVQALLREHPEITTVVQNINPRTDSLILGDRQQVLYGKGYIEDVLCGCTFRISPSSFYQINPVQTEKLYGKAIELAALTGKEKVIDAYCGIGTIGLIAASRPEGRKAGSVLSIELNPDAVRDAITNAKRNGIDNVRFFRADAGEFMEKMAAQGARADVLFMDPPRSGSTEAFMRSAAKLGPDRIVYISCNPETLGRDLKVFRKLGYQAGEVWPVDMFPWTESCEAVCLLTREPVMRAGKR</sequence>
<dbReference type="Gene3D" id="3.40.50.150">
    <property type="entry name" value="Vaccinia Virus protein VP39"/>
    <property type="match status" value="1"/>
</dbReference>
<keyword evidence="2 4" id="KW-0808">Transferase</keyword>
<evidence type="ECO:0000256" key="1">
    <source>
        <dbReference type="ARBA" id="ARBA00022603"/>
    </source>
</evidence>
<reference evidence="7" key="1">
    <citation type="journal article" date="2021" name="PeerJ">
        <title>Extensive microbial diversity within the chicken gut microbiome revealed by metagenomics and culture.</title>
        <authorList>
            <person name="Gilroy R."/>
            <person name="Ravi A."/>
            <person name="Getino M."/>
            <person name="Pursley I."/>
            <person name="Horton D.L."/>
            <person name="Alikhan N.F."/>
            <person name="Baker D."/>
            <person name="Gharbi K."/>
            <person name="Hall N."/>
            <person name="Watson M."/>
            <person name="Adriaenssens E.M."/>
            <person name="Foster-Nyarko E."/>
            <person name="Jarju S."/>
            <person name="Secka A."/>
            <person name="Antonio M."/>
            <person name="Oren A."/>
            <person name="Chaudhuri R.R."/>
            <person name="La Ragione R."/>
            <person name="Hildebrand F."/>
            <person name="Pallen M.J."/>
        </authorList>
    </citation>
    <scope>NUCLEOTIDE SEQUENCE</scope>
    <source>
        <strain evidence="7">ChiBcec1-1630</strain>
    </source>
</reference>
<evidence type="ECO:0000256" key="4">
    <source>
        <dbReference type="PROSITE-ProRule" id="PRU01024"/>
    </source>
</evidence>
<dbReference type="InterPro" id="IPR030390">
    <property type="entry name" value="MeTrfase_TrmA_AS"/>
</dbReference>
<evidence type="ECO:0000256" key="2">
    <source>
        <dbReference type="ARBA" id="ARBA00022679"/>
    </source>
</evidence>
<comment type="similarity">
    <text evidence="4">Belongs to the class I-like SAM-binding methyltransferase superfamily. RNA M5U methyltransferase family.</text>
</comment>
<dbReference type="PANTHER" id="PTHR11061">
    <property type="entry name" value="RNA M5U METHYLTRANSFERASE"/>
    <property type="match status" value="1"/>
</dbReference>
<keyword evidence="1 4" id="KW-0489">Methyltransferase</keyword>
<dbReference type="FunFam" id="2.40.50.1070:FF:000003">
    <property type="entry name" value="23S rRNA (Uracil-5-)-methyltransferase RumA"/>
    <property type="match status" value="1"/>
</dbReference>
<proteinExistence type="inferred from homology"/>
<dbReference type="InterPro" id="IPR010280">
    <property type="entry name" value="U5_MeTrfase_fam"/>
</dbReference>
<feature type="region of interest" description="Disordered" evidence="6">
    <location>
        <begin position="19"/>
        <end position="40"/>
    </location>
</feature>
<dbReference type="Pfam" id="PF05958">
    <property type="entry name" value="tRNA_U5-meth_tr"/>
    <property type="match status" value="1"/>
</dbReference>
<feature type="binding site" evidence="4">
    <location>
        <position position="314"/>
    </location>
    <ligand>
        <name>S-adenosyl-L-methionine</name>
        <dbReference type="ChEBI" id="CHEBI:59789"/>
    </ligand>
</feature>
<dbReference type="PROSITE" id="PS01230">
    <property type="entry name" value="TRMA_1"/>
    <property type="match status" value="1"/>
</dbReference>
<feature type="binding site" evidence="4">
    <location>
        <position position="288"/>
    </location>
    <ligand>
        <name>S-adenosyl-L-methionine</name>
        <dbReference type="ChEBI" id="CHEBI:59789"/>
    </ligand>
</feature>
<gene>
    <name evidence="7" type="primary">rlmD</name>
    <name evidence="7" type="ORF">H9926_13000</name>
</gene>
<feature type="binding site" evidence="4">
    <location>
        <position position="362"/>
    </location>
    <ligand>
        <name>S-adenosyl-L-methionine</name>
        <dbReference type="ChEBI" id="CHEBI:59789"/>
    </ligand>
</feature>
<dbReference type="Proteomes" id="UP000823922">
    <property type="component" value="Unassembled WGS sequence"/>
</dbReference>
<feature type="active site" description="Nucleophile" evidence="4">
    <location>
        <position position="389"/>
    </location>
</feature>
<dbReference type="AlphaFoldDB" id="A0A9D2QK10"/>
<dbReference type="PANTHER" id="PTHR11061:SF30">
    <property type="entry name" value="TRNA (URACIL(54)-C(5))-METHYLTRANSFERASE"/>
    <property type="match status" value="1"/>
</dbReference>
<dbReference type="InterPro" id="IPR029063">
    <property type="entry name" value="SAM-dependent_MTases_sf"/>
</dbReference>
<protein>
    <submittedName>
        <fullName evidence="7">23S rRNA (Uracil(1939)-C(5))-methyltransferase RlmD</fullName>
        <ecNumber evidence="7">2.1.1.190</ecNumber>
    </submittedName>
</protein>
<evidence type="ECO:0000256" key="6">
    <source>
        <dbReference type="SAM" id="MobiDB-lite"/>
    </source>
</evidence>
<reference evidence="7" key="2">
    <citation type="submission" date="2021-04" db="EMBL/GenBank/DDBJ databases">
        <authorList>
            <person name="Gilroy R."/>
        </authorList>
    </citation>
    <scope>NUCLEOTIDE SEQUENCE</scope>
    <source>
        <strain evidence="7">ChiBcec1-1630</strain>
    </source>
</reference>
<feature type="compositionally biased region" description="Basic residues" evidence="6">
    <location>
        <begin position="19"/>
        <end position="32"/>
    </location>
</feature>
<accession>A0A9D2QK10</accession>
<dbReference type="PROSITE" id="PS51687">
    <property type="entry name" value="SAM_MT_RNA_M5U"/>
    <property type="match status" value="1"/>
</dbReference>
<dbReference type="CDD" id="cd02440">
    <property type="entry name" value="AdoMet_MTases"/>
    <property type="match status" value="1"/>
</dbReference>